<reference evidence="1 2" key="1">
    <citation type="submission" date="2023-03" db="EMBL/GenBank/DDBJ databases">
        <title>Genome insight into feeding habits of ladybird beetles.</title>
        <authorList>
            <person name="Li H.-S."/>
            <person name="Huang Y.-H."/>
            <person name="Pang H."/>
        </authorList>
    </citation>
    <scope>NUCLEOTIDE SEQUENCE [LARGE SCALE GENOMIC DNA]</scope>
    <source>
        <strain evidence="1">SYSU_2023b</strain>
        <tissue evidence="1">Whole body</tissue>
    </source>
</reference>
<organism evidence="1 2">
    <name type="scientific">Henosepilachna vigintioctopunctata</name>
    <dbReference type="NCBI Taxonomy" id="420089"/>
    <lineage>
        <taxon>Eukaryota</taxon>
        <taxon>Metazoa</taxon>
        <taxon>Ecdysozoa</taxon>
        <taxon>Arthropoda</taxon>
        <taxon>Hexapoda</taxon>
        <taxon>Insecta</taxon>
        <taxon>Pterygota</taxon>
        <taxon>Neoptera</taxon>
        <taxon>Endopterygota</taxon>
        <taxon>Coleoptera</taxon>
        <taxon>Polyphaga</taxon>
        <taxon>Cucujiformia</taxon>
        <taxon>Coccinelloidea</taxon>
        <taxon>Coccinellidae</taxon>
        <taxon>Epilachninae</taxon>
        <taxon>Epilachnini</taxon>
        <taxon>Henosepilachna</taxon>
    </lineage>
</organism>
<evidence type="ECO:0000313" key="1">
    <source>
        <dbReference type="EMBL" id="KAK9874726.1"/>
    </source>
</evidence>
<gene>
    <name evidence="1" type="ORF">WA026_005541</name>
</gene>
<dbReference type="Proteomes" id="UP001431783">
    <property type="component" value="Unassembled WGS sequence"/>
</dbReference>
<dbReference type="EMBL" id="JARQZJ010000032">
    <property type="protein sequence ID" value="KAK9874726.1"/>
    <property type="molecule type" value="Genomic_DNA"/>
</dbReference>
<comment type="caution">
    <text evidence="1">The sequence shown here is derived from an EMBL/GenBank/DDBJ whole genome shotgun (WGS) entry which is preliminary data.</text>
</comment>
<accession>A0AAW1U497</accession>
<proteinExistence type="predicted"/>
<sequence length="101" mass="11670">MTISQDVVELLRQIFGTRVSSKLNETSSRAKVPRKTTTENIESVTNNQFCQTKMKHEIFSCISVIKCFCSKKTDFNFISVQMCDYKAPVRRKCSVRGFFKN</sequence>
<protein>
    <submittedName>
        <fullName evidence="1">Uncharacterized protein</fullName>
    </submittedName>
</protein>
<evidence type="ECO:0000313" key="2">
    <source>
        <dbReference type="Proteomes" id="UP001431783"/>
    </source>
</evidence>
<keyword evidence="2" id="KW-1185">Reference proteome</keyword>
<name>A0AAW1U497_9CUCU</name>
<dbReference type="AlphaFoldDB" id="A0AAW1U497"/>